<reference evidence="10 11" key="1">
    <citation type="journal article" date="2015" name="Environ. Microbiol.">
        <title>Metagenome sequence of Elaphomyces granulatus from sporocarp tissue reveals Ascomycota ectomycorrhizal fingerprints of genome expansion and a Proteobacteria-rich microbiome.</title>
        <authorList>
            <person name="Quandt C.A."/>
            <person name="Kohler A."/>
            <person name="Hesse C.N."/>
            <person name="Sharpton T.J."/>
            <person name="Martin F."/>
            <person name="Spatafora J.W."/>
        </authorList>
    </citation>
    <scope>NUCLEOTIDE SEQUENCE [LARGE SCALE GENOMIC DNA]</scope>
    <source>
        <strain evidence="10 11">OSC145934</strain>
    </source>
</reference>
<evidence type="ECO:0000256" key="7">
    <source>
        <dbReference type="ARBA" id="ARBA00023136"/>
    </source>
</evidence>
<keyword evidence="5" id="KW-0256">Endoplasmic reticulum</keyword>
<comment type="function">
    <text evidence="8">Component of the signal peptidase complex (SPC) which catalyzes the cleavage of N-terminal signal sequences from nascent proteins as they are translocated into the lumen of the endoplasmic reticulum. Dispensable for SPC enzymatic activity.</text>
</comment>
<keyword evidence="6 9" id="KW-1133">Transmembrane helix</keyword>
<comment type="similarity">
    <text evidence="2">Belongs to the SPCS1 family.</text>
</comment>
<dbReference type="InterPro" id="IPR009542">
    <property type="entry name" value="Spc1/SPCS1"/>
</dbReference>
<evidence type="ECO:0000256" key="3">
    <source>
        <dbReference type="ARBA" id="ARBA00017059"/>
    </source>
</evidence>
<dbReference type="Proteomes" id="UP000243515">
    <property type="component" value="Unassembled WGS sequence"/>
</dbReference>
<organism evidence="10 11">
    <name type="scientific">Elaphomyces granulatus</name>
    <dbReference type="NCBI Taxonomy" id="519963"/>
    <lineage>
        <taxon>Eukaryota</taxon>
        <taxon>Fungi</taxon>
        <taxon>Dikarya</taxon>
        <taxon>Ascomycota</taxon>
        <taxon>Pezizomycotina</taxon>
        <taxon>Eurotiomycetes</taxon>
        <taxon>Eurotiomycetidae</taxon>
        <taxon>Eurotiales</taxon>
        <taxon>Elaphomycetaceae</taxon>
        <taxon>Elaphomyces</taxon>
    </lineage>
</organism>
<dbReference type="OrthoDB" id="263893at2759"/>
<evidence type="ECO:0000256" key="6">
    <source>
        <dbReference type="ARBA" id="ARBA00022989"/>
    </source>
</evidence>
<evidence type="ECO:0000256" key="5">
    <source>
        <dbReference type="ARBA" id="ARBA00022824"/>
    </source>
</evidence>
<keyword evidence="4 9" id="KW-0812">Transmembrane</keyword>
<evidence type="ECO:0000256" key="4">
    <source>
        <dbReference type="ARBA" id="ARBA00022692"/>
    </source>
</evidence>
<comment type="subcellular location">
    <subcellularLocation>
        <location evidence="1">Endoplasmic reticulum membrane</location>
        <topology evidence="1">Multi-pass membrane protein</topology>
    </subcellularLocation>
</comment>
<evidence type="ECO:0000256" key="9">
    <source>
        <dbReference type="SAM" id="Phobius"/>
    </source>
</evidence>
<comment type="caution">
    <text evidence="10">The sequence shown here is derived from an EMBL/GenBank/DDBJ whole genome shotgun (WGS) entry which is preliminary data.</text>
</comment>
<name>A0A232M6G8_9EURO</name>
<dbReference type="PANTHER" id="PTHR13202:SF0">
    <property type="entry name" value="SIGNAL PEPTIDASE COMPLEX SUBUNIT 1"/>
    <property type="match status" value="1"/>
</dbReference>
<dbReference type="EMBL" id="NPHW01002235">
    <property type="protein sequence ID" value="OXV11894.1"/>
    <property type="molecule type" value="Genomic_DNA"/>
</dbReference>
<dbReference type="PANTHER" id="PTHR13202">
    <property type="entry name" value="MICROSOMAL SIGNAL PEPTIDASE 12 KDA SUBUNIT"/>
    <property type="match status" value="1"/>
</dbReference>
<dbReference type="GO" id="GO:0045047">
    <property type="term" value="P:protein targeting to ER"/>
    <property type="evidence" value="ECO:0007669"/>
    <property type="project" value="TreeGrafter"/>
</dbReference>
<dbReference type="GO" id="GO:0006465">
    <property type="term" value="P:signal peptide processing"/>
    <property type="evidence" value="ECO:0007669"/>
    <property type="project" value="InterPro"/>
</dbReference>
<dbReference type="GO" id="GO:0005787">
    <property type="term" value="C:signal peptidase complex"/>
    <property type="evidence" value="ECO:0007669"/>
    <property type="project" value="InterPro"/>
</dbReference>
<accession>A0A232M6G8</accession>
<sequence length="102" mass="11117">MDDLLAPLRDVFEGEIDFQGQRLTEMLSTVLLALSGVIAFFVGFIYQEIYFTLWTLLAGVILTALVIIPPWPVYNKHPEKWLVPAGGNIGAVGIVVDGVSVG</sequence>
<proteinExistence type="inferred from homology"/>
<keyword evidence="11" id="KW-1185">Reference proteome</keyword>
<evidence type="ECO:0000256" key="2">
    <source>
        <dbReference type="ARBA" id="ARBA00005245"/>
    </source>
</evidence>
<evidence type="ECO:0000313" key="11">
    <source>
        <dbReference type="Proteomes" id="UP000243515"/>
    </source>
</evidence>
<protein>
    <recommendedName>
        <fullName evidence="3">Signal peptidase complex subunit 1</fullName>
    </recommendedName>
</protein>
<evidence type="ECO:0000256" key="1">
    <source>
        <dbReference type="ARBA" id="ARBA00004477"/>
    </source>
</evidence>
<keyword evidence="7 9" id="KW-0472">Membrane</keyword>
<dbReference type="AlphaFoldDB" id="A0A232M6G8"/>
<feature type="transmembrane region" description="Helical" evidence="9">
    <location>
        <begin position="26"/>
        <end position="46"/>
    </location>
</feature>
<dbReference type="Pfam" id="PF06645">
    <property type="entry name" value="SPC12"/>
    <property type="match status" value="1"/>
</dbReference>
<gene>
    <name evidence="10" type="ORF">Egran_00339</name>
</gene>
<evidence type="ECO:0000256" key="8">
    <source>
        <dbReference type="ARBA" id="ARBA00045204"/>
    </source>
</evidence>
<feature type="transmembrane region" description="Helical" evidence="9">
    <location>
        <begin position="53"/>
        <end position="74"/>
    </location>
</feature>
<evidence type="ECO:0000313" key="10">
    <source>
        <dbReference type="EMBL" id="OXV11894.1"/>
    </source>
</evidence>